<keyword evidence="3" id="KW-1185">Reference proteome</keyword>
<evidence type="ECO:0000313" key="3">
    <source>
        <dbReference type="Proteomes" id="UP001595993"/>
    </source>
</evidence>
<dbReference type="SUPFAM" id="SSF55961">
    <property type="entry name" value="Bet v1-like"/>
    <property type="match status" value="1"/>
</dbReference>
<gene>
    <name evidence="2" type="ORF">ACFO9E_09975</name>
</gene>
<evidence type="ECO:0000313" key="2">
    <source>
        <dbReference type="EMBL" id="MFC4608145.1"/>
    </source>
</evidence>
<protein>
    <submittedName>
        <fullName evidence="2">Type II toxin-antitoxin system RatA family toxin</fullName>
    </submittedName>
</protein>
<dbReference type="Pfam" id="PF03364">
    <property type="entry name" value="Polyketide_cyc"/>
    <property type="match status" value="1"/>
</dbReference>
<feature type="domain" description="Coenzyme Q-binding protein COQ10 START" evidence="1">
    <location>
        <begin position="13"/>
        <end position="127"/>
    </location>
</feature>
<dbReference type="Proteomes" id="UP001595993">
    <property type="component" value="Unassembled WGS sequence"/>
</dbReference>
<dbReference type="EMBL" id="JBHSFE010000008">
    <property type="protein sequence ID" value="MFC4608145.1"/>
    <property type="molecule type" value="Genomic_DNA"/>
</dbReference>
<organism evidence="2 3">
    <name type="scientific">Streptomyces maoxianensis</name>
    <dbReference type="NCBI Taxonomy" id="1459942"/>
    <lineage>
        <taxon>Bacteria</taxon>
        <taxon>Bacillati</taxon>
        <taxon>Actinomycetota</taxon>
        <taxon>Actinomycetes</taxon>
        <taxon>Kitasatosporales</taxon>
        <taxon>Streptomycetaceae</taxon>
        <taxon>Streptomyces</taxon>
    </lineage>
</organism>
<accession>A0ABV9G1Z7</accession>
<comment type="caution">
    <text evidence="2">The sequence shown here is derived from an EMBL/GenBank/DDBJ whole genome shotgun (WGS) entry which is preliminary data.</text>
</comment>
<name>A0ABV9G1Z7_9ACTN</name>
<dbReference type="Gene3D" id="3.30.530.20">
    <property type="match status" value="1"/>
</dbReference>
<dbReference type="RefSeq" id="WP_215091788.1">
    <property type="nucleotide sequence ID" value="NZ_JBHSFE010000008.1"/>
</dbReference>
<dbReference type="InterPro" id="IPR005031">
    <property type="entry name" value="COQ10_START"/>
</dbReference>
<sequence>MAVLHTTHTSAGTADQLWQVLLDCEAFPSYMEGVNEVTITGEEEGRRSSSWVVELKGSEMEWDQEDVIDTERRRLEFRQTDGDLAQYEGYWQVVADGAGATLELNVEFDIGLPMVAEMIHPAVAKALEGYQQGIVAQSLPEGK</sequence>
<reference evidence="3" key="1">
    <citation type="journal article" date="2019" name="Int. J. Syst. Evol. Microbiol.">
        <title>The Global Catalogue of Microorganisms (GCM) 10K type strain sequencing project: providing services to taxonomists for standard genome sequencing and annotation.</title>
        <authorList>
            <consortium name="The Broad Institute Genomics Platform"/>
            <consortium name="The Broad Institute Genome Sequencing Center for Infectious Disease"/>
            <person name="Wu L."/>
            <person name="Ma J."/>
        </authorList>
    </citation>
    <scope>NUCLEOTIDE SEQUENCE [LARGE SCALE GENOMIC DNA]</scope>
    <source>
        <strain evidence="3">CGMCC 4.7139</strain>
    </source>
</reference>
<proteinExistence type="predicted"/>
<evidence type="ECO:0000259" key="1">
    <source>
        <dbReference type="Pfam" id="PF03364"/>
    </source>
</evidence>
<dbReference type="InterPro" id="IPR023393">
    <property type="entry name" value="START-like_dom_sf"/>
</dbReference>